<dbReference type="GO" id="GO:0003677">
    <property type="term" value="F:DNA binding"/>
    <property type="evidence" value="ECO:0007669"/>
    <property type="project" value="UniProtKB-KW"/>
</dbReference>
<dbReference type="OrthoDB" id="3217709at2"/>
<dbReference type="InterPro" id="IPR002586">
    <property type="entry name" value="CobQ/CobB/MinD/ParA_Nub-bd_dom"/>
</dbReference>
<protein>
    <submittedName>
        <fullName evidence="3">Chromosome partitioning protein</fullName>
    </submittedName>
    <submittedName>
        <fullName evidence="2">DNA-binding response regulator</fullName>
    </submittedName>
</protein>
<dbReference type="KEGG" id="blut:EW640_05755"/>
<organism evidence="3 5">
    <name type="scientific">Brevibacterium luteolum</name>
    <dbReference type="NCBI Taxonomy" id="199591"/>
    <lineage>
        <taxon>Bacteria</taxon>
        <taxon>Bacillati</taxon>
        <taxon>Actinomycetota</taxon>
        <taxon>Actinomycetes</taxon>
        <taxon>Micrococcales</taxon>
        <taxon>Brevibacteriaceae</taxon>
        <taxon>Brevibacterium</taxon>
    </lineage>
</organism>
<dbReference type="PANTHER" id="PTHR43384:SF13">
    <property type="entry name" value="SLR0110 PROTEIN"/>
    <property type="match status" value="1"/>
</dbReference>
<reference evidence="4 6" key="2">
    <citation type="submission" date="2019-02" db="EMBL/GenBank/DDBJ databases">
        <title>Complete Genome Sequence and Methylome Analysis of Brevibacterium luteolum NEB1784.</title>
        <authorList>
            <person name="Fomenkov A."/>
            <person name="Roberts R.J."/>
        </authorList>
    </citation>
    <scope>NUCLEOTIDE SEQUENCE [LARGE SCALE GENOMIC DNA]</scope>
    <source>
        <strain evidence="4 6">NEB1784</strain>
    </source>
</reference>
<evidence type="ECO:0000313" key="6">
    <source>
        <dbReference type="Proteomes" id="UP000501518"/>
    </source>
</evidence>
<dbReference type="InterPro" id="IPR027417">
    <property type="entry name" value="P-loop_NTPase"/>
</dbReference>
<accession>A0A2N6PF33</accession>
<dbReference type="Proteomes" id="UP000235703">
    <property type="component" value="Unassembled WGS sequence"/>
</dbReference>
<dbReference type="Proteomes" id="UP000501518">
    <property type="component" value="Chromosome"/>
</dbReference>
<feature type="domain" description="CobQ/CobB/MinD/ParA nucleotide binding" evidence="1">
    <location>
        <begin position="142"/>
        <end position="352"/>
    </location>
</feature>
<dbReference type="SUPFAM" id="SSF52540">
    <property type="entry name" value="P-loop containing nucleoside triphosphate hydrolases"/>
    <property type="match status" value="1"/>
</dbReference>
<keyword evidence="2" id="KW-0238">DNA-binding</keyword>
<dbReference type="GO" id="GO:0016887">
    <property type="term" value="F:ATP hydrolysis activity"/>
    <property type="evidence" value="ECO:0007669"/>
    <property type="project" value="TreeGrafter"/>
</dbReference>
<dbReference type="PANTHER" id="PTHR43384">
    <property type="entry name" value="SEPTUM SITE-DETERMINING PROTEIN MIND HOMOLOG, CHLOROPLASTIC-RELATED"/>
    <property type="match status" value="1"/>
</dbReference>
<reference evidence="2 7" key="3">
    <citation type="submission" date="2020-05" db="EMBL/GenBank/DDBJ databases">
        <title>MicrobeNet Type strains.</title>
        <authorList>
            <person name="Nicholson A.C."/>
        </authorList>
    </citation>
    <scope>NUCLEOTIDE SEQUENCE [LARGE SCALE GENOMIC DNA]</scope>
    <source>
        <strain evidence="2 7">CCUG 46604</strain>
    </source>
</reference>
<evidence type="ECO:0000313" key="7">
    <source>
        <dbReference type="Proteomes" id="UP000549517"/>
    </source>
</evidence>
<dbReference type="GO" id="GO:0009898">
    <property type="term" value="C:cytoplasmic side of plasma membrane"/>
    <property type="evidence" value="ECO:0007669"/>
    <property type="project" value="TreeGrafter"/>
</dbReference>
<evidence type="ECO:0000313" key="3">
    <source>
        <dbReference type="EMBL" id="PMB97293.1"/>
    </source>
</evidence>
<dbReference type="Gene3D" id="3.40.50.300">
    <property type="entry name" value="P-loop containing nucleotide triphosphate hydrolases"/>
    <property type="match status" value="1"/>
</dbReference>
<name>A0A2N6PF33_9MICO</name>
<proteinExistence type="predicted"/>
<evidence type="ECO:0000313" key="5">
    <source>
        <dbReference type="Proteomes" id="UP000235703"/>
    </source>
</evidence>
<evidence type="ECO:0000313" key="2">
    <source>
        <dbReference type="EMBL" id="NNG79969.1"/>
    </source>
</evidence>
<dbReference type="EMBL" id="CP035810">
    <property type="protein sequence ID" value="QIN28837.1"/>
    <property type="molecule type" value="Genomic_DNA"/>
</dbReference>
<dbReference type="InterPro" id="IPR050625">
    <property type="entry name" value="ParA/MinD_ATPase"/>
</dbReference>
<sequence>MSAHPPVPTGVIVAVDRDHEPTVTARLSDAPDFTIVRRPADEVELLAAASAGMGAVVVLGREFPGLDAEVVRRLHGTGARLLGLGDDEEQFRAWGVRSHVSPWDPPEVFLAAVRDCAQSVAVPPRPAEPPRAAQTREPGPVIAVWGTGSAPGRSTVAAGLAHLLSSQGTSVVLIDADTVTAGQAAMLGIVDDAPQLAALCRRAASGVLTPELFSRHLTAISPRLHLVTGLSRASRWPEVRPALLSTILDAAAATADVVIVDITDRIDPDDEFADPHYDRHAATRAVLDRADHTLLIAQADPLGIQRLVRLLETERGEELRETATIVMNKARASAVGADPQTAIDATLSRFLGLDGCHYLPDDRANVDAAVLAGQAITEHSPRSPLSRALGQLAAALPGLPEPQLRRRDRSSKPAAARRVRLPRLRRRTMAT</sequence>
<gene>
    <name evidence="3" type="ORF">CJ198_12180</name>
    <name evidence="4" type="ORF">EW640_05755</name>
    <name evidence="2" type="ORF">HLA91_11400</name>
</gene>
<keyword evidence="5" id="KW-1185">Reference proteome</keyword>
<evidence type="ECO:0000313" key="4">
    <source>
        <dbReference type="EMBL" id="QIN28837.1"/>
    </source>
</evidence>
<dbReference type="GO" id="GO:0051782">
    <property type="term" value="P:negative regulation of cell division"/>
    <property type="evidence" value="ECO:0007669"/>
    <property type="project" value="TreeGrafter"/>
</dbReference>
<dbReference type="GO" id="GO:0005524">
    <property type="term" value="F:ATP binding"/>
    <property type="evidence" value="ECO:0007669"/>
    <property type="project" value="TreeGrafter"/>
</dbReference>
<dbReference type="Proteomes" id="UP000549517">
    <property type="component" value="Unassembled WGS sequence"/>
</dbReference>
<dbReference type="EMBL" id="JABEMC010000008">
    <property type="protein sequence ID" value="NNG79969.1"/>
    <property type="molecule type" value="Genomic_DNA"/>
</dbReference>
<dbReference type="GO" id="GO:0005829">
    <property type="term" value="C:cytosol"/>
    <property type="evidence" value="ECO:0007669"/>
    <property type="project" value="TreeGrafter"/>
</dbReference>
<evidence type="ECO:0000259" key="1">
    <source>
        <dbReference type="Pfam" id="PF01656"/>
    </source>
</evidence>
<dbReference type="Pfam" id="PF01656">
    <property type="entry name" value="CbiA"/>
    <property type="match status" value="1"/>
</dbReference>
<dbReference type="EMBL" id="PNFZ01000008">
    <property type="protein sequence ID" value="PMB97293.1"/>
    <property type="molecule type" value="Genomic_DNA"/>
</dbReference>
<dbReference type="AlphaFoldDB" id="A0A2N6PF33"/>
<reference evidence="3 5" key="1">
    <citation type="submission" date="2017-09" db="EMBL/GenBank/DDBJ databases">
        <title>Bacterial strain isolated from the female urinary microbiota.</title>
        <authorList>
            <person name="Thomas-White K."/>
            <person name="Kumar N."/>
            <person name="Forster S."/>
            <person name="Putonti C."/>
            <person name="Lawley T."/>
            <person name="Wolfe A.J."/>
        </authorList>
    </citation>
    <scope>NUCLEOTIDE SEQUENCE [LARGE SCALE GENOMIC DNA]</scope>
    <source>
        <strain evidence="3 5">UMB0680</strain>
    </source>
</reference>
<dbReference type="RefSeq" id="WP_102162878.1">
    <property type="nucleotide sequence ID" value="NZ_BAAAKH010000016.1"/>
</dbReference>